<dbReference type="PANTHER" id="PTHR43706">
    <property type="entry name" value="NADH DEHYDROGENASE"/>
    <property type="match status" value="1"/>
</dbReference>
<feature type="domain" description="EF-hand" evidence="7">
    <location>
        <begin position="7"/>
        <end position="42"/>
    </location>
</feature>
<dbReference type="OrthoDB" id="3244603at2759"/>
<organism evidence="8 9">
    <name type="scientific">Paraglomus occultum</name>
    <dbReference type="NCBI Taxonomy" id="144539"/>
    <lineage>
        <taxon>Eukaryota</taxon>
        <taxon>Fungi</taxon>
        <taxon>Fungi incertae sedis</taxon>
        <taxon>Mucoromycota</taxon>
        <taxon>Glomeromycotina</taxon>
        <taxon>Glomeromycetes</taxon>
        <taxon>Paraglomerales</taxon>
        <taxon>Paraglomeraceae</taxon>
        <taxon>Paraglomus</taxon>
    </lineage>
</organism>
<reference evidence="8" key="1">
    <citation type="submission" date="2021-06" db="EMBL/GenBank/DDBJ databases">
        <authorList>
            <person name="Kallberg Y."/>
            <person name="Tangrot J."/>
            <person name="Rosling A."/>
        </authorList>
    </citation>
    <scope>NUCLEOTIDE SEQUENCE</scope>
    <source>
        <strain evidence="8">IA702</strain>
    </source>
</reference>
<keyword evidence="5" id="KW-0560">Oxidoreductase</keyword>
<dbReference type="GO" id="GO:0005739">
    <property type="term" value="C:mitochondrion"/>
    <property type="evidence" value="ECO:0007669"/>
    <property type="project" value="TreeGrafter"/>
</dbReference>
<dbReference type="GO" id="GO:0005509">
    <property type="term" value="F:calcium ion binding"/>
    <property type="evidence" value="ECO:0007669"/>
    <property type="project" value="InterPro"/>
</dbReference>
<keyword evidence="6" id="KW-0520">NAD</keyword>
<evidence type="ECO:0000256" key="5">
    <source>
        <dbReference type="ARBA" id="ARBA00023002"/>
    </source>
</evidence>
<evidence type="ECO:0000256" key="3">
    <source>
        <dbReference type="ARBA" id="ARBA00022827"/>
    </source>
</evidence>
<keyword evidence="9" id="KW-1185">Reference proteome</keyword>
<feature type="non-terminal residue" evidence="8">
    <location>
        <position position="1"/>
    </location>
</feature>
<dbReference type="InterPro" id="IPR045024">
    <property type="entry name" value="NDH-2"/>
</dbReference>
<dbReference type="Pfam" id="PF13405">
    <property type="entry name" value="EF-hand_6"/>
    <property type="match status" value="1"/>
</dbReference>
<evidence type="ECO:0000256" key="1">
    <source>
        <dbReference type="ARBA" id="ARBA00005272"/>
    </source>
</evidence>
<keyword evidence="3" id="KW-0274">FAD</keyword>
<dbReference type="PROSITE" id="PS50222">
    <property type="entry name" value="EF_HAND_2"/>
    <property type="match status" value="1"/>
</dbReference>
<dbReference type="PROSITE" id="PS00018">
    <property type="entry name" value="EF_HAND_1"/>
    <property type="match status" value="1"/>
</dbReference>
<comment type="similarity">
    <text evidence="1">Belongs to the NADH dehydrogenase family.</text>
</comment>
<evidence type="ECO:0000256" key="2">
    <source>
        <dbReference type="ARBA" id="ARBA00022630"/>
    </source>
</evidence>
<evidence type="ECO:0000256" key="6">
    <source>
        <dbReference type="ARBA" id="ARBA00023027"/>
    </source>
</evidence>
<dbReference type="SMART" id="SM00054">
    <property type="entry name" value="EFh"/>
    <property type="match status" value="1"/>
</dbReference>
<dbReference type="AlphaFoldDB" id="A0A9N9E7A0"/>
<dbReference type="PANTHER" id="PTHR43706:SF50">
    <property type="entry name" value="NADH DEHYDROGENASE (UBIQUINONE)-RELATED"/>
    <property type="match status" value="1"/>
</dbReference>
<evidence type="ECO:0000313" key="9">
    <source>
        <dbReference type="Proteomes" id="UP000789572"/>
    </source>
</evidence>
<evidence type="ECO:0000256" key="4">
    <source>
        <dbReference type="ARBA" id="ARBA00022837"/>
    </source>
</evidence>
<dbReference type="InterPro" id="IPR002048">
    <property type="entry name" value="EF_hand_dom"/>
</dbReference>
<name>A0A9N9E7A0_9GLOM</name>
<dbReference type="InterPro" id="IPR018247">
    <property type="entry name" value="EF_Hand_1_Ca_BS"/>
</dbReference>
<sequence>KYPITTAHLKKADDLFNKYDKDKNGYLEMNELKEMFEDIDKRLTSLPATAQVAHQQGKYLGKKFNQLALAEKTNIIPSHLKEDTLSTNPEDQLAPFAYAHLGSLAYIGNAAVADFGMGWTWMGGLSAVYLWRSVYFSEQVSLRTRALLALDWTK</sequence>
<dbReference type="Pfam" id="PF22366">
    <property type="entry name" value="NDH2_C"/>
    <property type="match status" value="1"/>
</dbReference>
<dbReference type="InterPro" id="IPR054585">
    <property type="entry name" value="NDH2-like_C"/>
</dbReference>
<dbReference type="InterPro" id="IPR011992">
    <property type="entry name" value="EF-hand-dom_pair"/>
</dbReference>
<dbReference type="GO" id="GO:0003954">
    <property type="term" value="F:NADH dehydrogenase activity"/>
    <property type="evidence" value="ECO:0007669"/>
    <property type="project" value="InterPro"/>
</dbReference>
<protein>
    <submittedName>
        <fullName evidence="8">1773_t:CDS:1</fullName>
    </submittedName>
</protein>
<keyword evidence="2" id="KW-0285">Flavoprotein</keyword>
<comment type="caution">
    <text evidence="8">The sequence shown here is derived from an EMBL/GenBank/DDBJ whole genome shotgun (WGS) entry which is preliminary data.</text>
</comment>
<evidence type="ECO:0000313" key="8">
    <source>
        <dbReference type="EMBL" id="CAG8662779.1"/>
    </source>
</evidence>
<feature type="non-terminal residue" evidence="8">
    <location>
        <position position="154"/>
    </location>
</feature>
<dbReference type="Proteomes" id="UP000789572">
    <property type="component" value="Unassembled WGS sequence"/>
</dbReference>
<evidence type="ECO:0000259" key="7">
    <source>
        <dbReference type="PROSITE" id="PS50222"/>
    </source>
</evidence>
<gene>
    <name evidence="8" type="ORF">POCULU_LOCUS10542</name>
</gene>
<keyword evidence="4" id="KW-0106">Calcium</keyword>
<accession>A0A9N9E7A0</accession>
<dbReference type="EMBL" id="CAJVPJ010005600">
    <property type="protein sequence ID" value="CAG8662779.1"/>
    <property type="molecule type" value="Genomic_DNA"/>
</dbReference>
<dbReference type="Gene3D" id="3.50.50.100">
    <property type="match status" value="1"/>
</dbReference>
<dbReference type="SUPFAM" id="SSF47473">
    <property type="entry name" value="EF-hand"/>
    <property type="match status" value="1"/>
</dbReference>
<proteinExistence type="inferred from homology"/>